<reference evidence="2 3" key="1">
    <citation type="submission" date="2016-11" db="EMBL/GenBank/DDBJ databases">
        <authorList>
            <person name="Jaros S."/>
            <person name="Januszkiewicz K."/>
            <person name="Wedrychowicz H."/>
        </authorList>
    </citation>
    <scope>NUCLEOTIDE SEQUENCE [LARGE SCALE GENOMIC DNA]</scope>
    <source>
        <strain evidence="2 3">DSM 26910</strain>
    </source>
</reference>
<accession>A0A1M4VRI3</accession>
<dbReference type="Proteomes" id="UP000184164">
    <property type="component" value="Unassembled WGS sequence"/>
</dbReference>
<keyword evidence="1" id="KW-0812">Transmembrane</keyword>
<dbReference type="AlphaFoldDB" id="A0A1M4VRI3"/>
<keyword evidence="3" id="KW-1185">Reference proteome</keyword>
<keyword evidence="1" id="KW-1133">Transmembrane helix</keyword>
<gene>
    <name evidence="2" type="ORF">SAMN05444274_102187</name>
</gene>
<evidence type="ECO:0000313" key="3">
    <source>
        <dbReference type="Proteomes" id="UP000184164"/>
    </source>
</evidence>
<evidence type="ECO:0008006" key="4">
    <source>
        <dbReference type="Google" id="ProtNLM"/>
    </source>
</evidence>
<name>A0A1M4VRI3_9BACT</name>
<keyword evidence="1" id="KW-0472">Membrane</keyword>
<organism evidence="2 3">
    <name type="scientific">Mariniphaga anaerophila</name>
    <dbReference type="NCBI Taxonomy" id="1484053"/>
    <lineage>
        <taxon>Bacteria</taxon>
        <taxon>Pseudomonadati</taxon>
        <taxon>Bacteroidota</taxon>
        <taxon>Bacteroidia</taxon>
        <taxon>Marinilabiliales</taxon>
        <taxon>Prolixibacteraceae</taxon>
        <taxon>Mariniphaga</taxon>
    </lineage>
</organism>
<protein>
    <recommendedName>
        <fullName evidence="4">YesK-like protein</fullName>
    </recommendedName>
</protein>
<sequence length="90" mass="9927">MFFLLGFLSCLAVIQILKLKKKYTFKLPARLLIVVGICLLVFAVAWTISSLIEFENQAAGVGMLFFGGSSLVCFSIATRFTTKKTGEVQK</sequence>
<evidence type="ECO:0000313" key="2">
    <source>
        <dbReference type="EMBL" id="SHE71674.1"/>
    </source>
</evidence>
<evidence type="ECO:0000256" key="1">
    <source>
        <dbReference type="SAM" id="Phobius"/>
    </source>
</evidence>
<feature type="transmembrane region" description="Helical" evidence="1">
    <location>
        <begin position="29"/>
        <end position="48"/>
    </location>
</feature>
<feature type="transmembrane region" description="Helical" evidence="1">
    <location>
        <begin position="60"/>
        <end position="80"/>
    </location>
</feature>
<dbReference type="STRING" id="1484053.SAMN05444274_102187"/>
<proteinExistence type="predicted"/>
<dbReference type="EMBL" id="FQUM01000002">
    <property type="protein sequence ID" value="SHE71674.1"/>
    <property type="molecule type" value="Genomic_DNA"/>
</dbReference>